<dbReference type="OrthoDB" id="6500128at2759"/>
<dbReference type="Gene3D" id="3.40.50.300">
    <property type="entry name" value="P-loop containing nucleotide triphosphate hydrolases"/>
    <property type="match status" value="1"/>
</dbReference>
<dbReference type="InterPro" id="IPR027417">
    <property type="entry name" value="P-loop_NTPase"/>
</dbReference>
<evidence type="ECO:0000313" key="3">
    <source>
        <dbReference type="EMBL" id="KAG9461566.1"/>
    </source>
</evidence>
<keyword evidence="4" id="KW-1185">Reference proteome</keyword>
<evidence type="ECO:0000256" key="2">
    <source>
        <dbReference type="ARBA" id="ARBA00022840"/>
    </source>
</evidence>
<keyword evidence="2" id="KW-0067">ATP-binding</keyword>
<feature type="non-terminal residue" evidence="3">
    <location>
        <position position="87"/>
    </location>
</feature>
<organism evidence="3 4">
    <name type="scientific">Eleutherodactylus coqui</name>
    <name type="common">Puerto Rican coqui</name>
    <dbReference type="NCBI Taxonomy" id="57060"/>
    <lineage>
        <taxon>Eukaryota</taxon>
        <taxon>Metazoa</taxon>
        <taxon>Chordata</taxon>
        <taxon>Craniata</taxon>
        <taxon>Vertebrata</taxon>
        <taxon>Euteleostomi</taxon>
        <taxon>Amphibia</taxon>
        <taxon>Batrachia</taxon>
        <taxon>Anura</taxon>
        <taxon>Neobatrachia</taxon>
        <taxon>Hyloidea</taxon>
        <taxon>Eleutherodactylidae</taxon>
        <taxon>Eleutherodactylinae</taxon>
        <taxon>Eleutherodactylus</taxon>
        <taxon>Eleutherodactylus</taxon>
    </lineage>
</organism>
<reference evidence="3" key="1">
    <citation type="thesis" date="2020" institute="ProQuest LLC" country="789 East Eisenhower Parkway, Ann Arbor, MI, USA">
        <title>Comparative Genomics and Chromosome Evolution.</title>
        <authorList>
            <person name="Mudd A.B."/>
        </authorList>
    </citation>
    <scope>NUCLEOTIDE SEQUENCE</scope>
    <source>
        <strain evidence="3">HN-11 Male</strain>
        <tissue evidence="3">Kidney and liver</tissue>
    </source>
</reference>
<dbReference type="GO" id="GO:0034634">
    <property type="term" value="F:glutathione transmembrane transporter activity"/>
    <property type="evidence" value="ECO:0007669"/>
    <property type="project" value="TreeGrafter"/>
</dbReference>
<dbReference type="GO" id="GO:0005524">
    <property type="term" value="F:ATP binding"/>
    <property type="evidence" value="ECO:0007669"/>
    <property type="project" value="UniProtKB-KW"/>
</dbReference>
<dbReference type="PANTHER" id="PTHR24223">
    <property type="entry name" value="ATP-BINDING CASSETTE SUB-FAMILY C"/>
    <property type="match status" value="1"/>
</dbReference>
<accession>A0A8J6B6I2</accession>
<evidence type="ECO:0000256" key="1">
    <source>
        <dbReference type="ARBA" id="ARBA00022741"/>
    </source>
</evidence>
<gene>
    <name evidence="3" type="ORF">GDO78_016399</name>
</gene>
<dbReference type="Proteomes" id="UP000770717">
    <property type="component" value="Unassembled WGS sequence"/>
</dbReference>
<keyword evidence="1" id="KW-0547">Nucleotide-binding</keyword>
<dbReference type="GO" id="GO:0016323">
    <property type="term" value="C:basolateral plasma membrane"/>
    <property type="evidence" value="ECO:0007669"/>
    <property type="project" value="TreeGrafter"/>
</dbReference>
<proteinExistence type="predicted"/>
<comment type="caution">
    <text evidence="3">The sequence shown here is derived from an EMBL/GenBank/DDBJ whole genome shotgun (WGS) entry which is preliminary data.</text>
</comment>
<dbReference type="AlphaFoldDB" id="A0A8J6B6I2"/>
<dbReference type="PANTHER" id="PTHR24223:SF457">
    <property type="entry name" value="ABC-TYPE GLUTATHIONE-S-CONJUGATE TRANSPORTER"/>
    <property type="match status" value="1"/>
</dbReference>
<name>A0A8J6B6I2_ELECQ</name>
<sequence length="87" mass="9940">LTRILKEAVHAATDMETNSVSVERVKEYCDLEPEAPWKSEHDSTEWLHAGRVEFQNYGLRYRKDLELVLKKVTASIQPGEKVGVLLS</sequence>
<evidence type="ECO:0000313" key="4">
    <source>
        <dbReference type="Proteomes" id="UP000770717"/>
    </source>
</evidence>
<dbReference type="EMBL" id="WNTK01019576">
    <property type="protein sequence ID" value="KAG9461566.1"/>
    <property type="molecule type" value="Genomic_DNA"/>
</dbReference>
<dbReference type="GO" id="GO:0008559">
    <property type="term" value="F:ABC-type xenobiotic transporter activity"/>
    <property type="evidence" value="ECO:0007669"/>
    <property type="project" value="TreeGrafter"/>
</dbReference>
<protein>
    <submittedName>
        <fullName evidence="3">Uncharacterized protein</fullName>
    </submittedName>
</protein>
<dbReference type="InterPro" id="IPR050173">
    <property type="entry name" value="ABC_transporter_C-like"/>
</dbReference>